<dbReference type="AlphaFoldDB" id="J3NFL4"/>
<proteinExistence type="predicted"/>
<dbReference type="Proteomes" id="UP000006039">
    <property type="component" value="Unassembled WGS sequence"/>
</dbReference>
<dbReference type="EMBL" id="GL385395">
    <property type="protein sequence ID" value="EJT80054.1"/>
    <property type="molecule type" value="Genomic_DNA"/>
</dbReference>
<dbReference type="HOGENOM" id="CLU_2109190_0_0_1"/>
<gene>
    <name evidence="3" type="primary">20340518</name>
    <name evidence="2" type="ORF">GGTG_00060</name>
</gene>
<dbReference type="RefSeq" id="XP_009216063.1">
    <property type="nucleotide sequence ID" value="XM_009217799.1"/>
</dbReference>
<reference evidence="3" key="5">
    <citation type="submission" date="2018-04" db="UniProtKB">
        <authorList>
            <consortium name="EnsemblFungi"/>
        </authorList>
    </citation>
    <scope>IDENTIFICATION</scope>
    <source>
        <strain evidence="3">R3-111a-1</strain>
    </source>
</reference>
<feature type="region of interest" description="Disordered" evidence="1">
    <location>
        <begin position="1"/>
        <end position="27"/>
    </location>
</feature>
<keyword evidence="4" id="KW-1185">Reference proteome</keyword>
<sequence>MMISQEREESASKRGSREAPPKLSAVDVDEPGCPGLCGWQLRIMTKFPRRAPQLTPVNRSTQKEYGRWEQVSQGEQQRRTAESLTRPNHRGGYIYIYICVCQGRQRQTATAAMSY</sequence>
<accession>J3NFL4</accession>
<reference evidence="4" key="1">
    <citation type="submission" date="2010-07" db="EMBL/GenBank/DDBJ databases">
        <title>The genome sequence of Gaeumannomyces graminis var. tritici strain R3-111a-1.</title>
        <authorList>
            <consortium name="The Broad Institute Genome Sequencing Platform"/>
            <person name="Ma L.-J."/>
            <person name="Dead R."/>
            <person name="Young S."/>
            <person name="Zeng Q."/>
            <person name="Koehrsen M."/>
            <person name="Alvarado L."/>
            <person name="Berlin A."/>
            <person name="Chapman S.B."/>
            <person name="Chen Z."/>
            <person name="Freedman E."/>
            <person name="Gellesch M."/>
            <person name="Goldberg J."/>
            <person name="Griggs A."/>
            <person name="Gujja S."/>
            <person name="Heilman E.R."/>
            <person name="Heiman D."/>
            <person name="Hepburn T."/>
            <person name="Howarth C."/>
            <person name="Jen D."/>
            <person name="Larson L."/>
            <person name="Mehta T."/>
            <person name="Neiman D."/>
            <person name="Pearson M."/>
            <person name="Roberts A."/>
            <person name="Saif S."/>
            <person name="Shea T."/>
            <person name="Shenoy N."/>
            <person name="Sisk P."/>
            <person name="Stolte C."/>
            <person name="Sykes S."/>
            <person name="Walk T."/>
            <person name="White J."/>
            <person name="Yandava C."/>
            <person name="Haas B."/>
            <person name="Nusbaum C."/>
            <person name="Birren B."/>
        </authorList>
    </citation>
    <scope>NUCLEOTIDE SEQUENCE [LARGE SCALE GENOMIC DNA]</scope>
    <source>
        <strain evidence="4">R3-111a-1</strain>
    </source>
</reference>
<evidence type="ECO:0000256" key="1">
    <source>
        <dbReference type="SAM" id="MobiDB-lite"/>
    </source>
</evidence>
<reference evidence="2" key="3">
    <citation type="submission" date="2010-09" db="EMBL/GenBank/DDBJ databases">
        <title>Annotation of Gaeumannomyces graminis var. tritici R3-111a-1.</title>
        <authorList>
            <consortium name="The Broad Institute Genome Sequencing Platform"/>
            <person name="Ma L.-J."/>
            <person name="Dead R."/>
            <person name="Young S.K."/>
            <person name="Zeng Q."/>
            <person name="Gargeya S."/>
            <person name="Fitzgerald M."/>
            <person name="Haas B."/>
            <person name="Abouelleil A."/>
            <person name="Alvarado L."/>
            <person name="Arachchi H.M."/>
            <person name="Berlin A."/>
            <person name="Brown A."/>
            <person name="Chapman S.B."/>
            <person name="Chen Z."/>
            <person name="Dunbar C."/>
            <person name="Freedman E."/>
            <person name="Gearin G."/>
            <person name="Gellesch M."/>
            <person name="Goldberg J."/>
            <person name="Griggs A."/>
            <person name="Gujja S."/>
            <person name="Heiman D."/>
            <person name="Howarth C."/>
            <person name="Larson L."/>
            <person name="Lui A."/>
            <person name="MacDonald P.J.P."/>
            <person name="Mehta T."/>
            <person name="Montmayeur A."/>
            <person name="Murphy C."/>
            <person name="Neiman D."/>
            <person name="Pearson M."/>
            <person name="Priest M."/>
            <person name="Roberts A."/>
            <person name="Saif S."/>
            <person name="Shea T."/>
            <person name="Shenoy N."/>
            <person name="Sisk P."/>
            <person name="Stolte C."/>
            <person name="Sykes S."/>
            <person name="Yandava C."/>
            <person name="Wortman J."/>
            <person name="Nusbaum C."/>
            <person name="Birren B."/>
        </authorList>
    </citation>
    <scope>NUCLEOTIDE SEQUENCE</scope>
    <source>
        <strain evidence="2">R3-111a-1</strain>
    </source>
</reference>
<reference evidence="3" key="4">
    <citation type="journal article" date="2015" name="G3 (Bethesda)">
        <title>Genome sequences of three phytopathogenic species of the Magnaporthaceae family of fungi.</title>
        <authorList>
            <person name="Okagaki L.H."/>
            <person name="Nunes C.C."/>
            <person name="Sailsbery J."/>
            <person name="Clay B."/>
            <person name="Brown D."/>
            <person name="John T."/>
            <person name="Oh Y."/>
            <person name="Young N."/>
            <person name="Fitzgerald M."/>
            <person name="Haas B.J."/>
            <person name="Zeng Q."/>
            <person name="Young S."/>
            <person name="Adiconis X."/>
            <person name="Fan L."/>
            <person name="Levin J.Z."/>
            <person name="Mitchell T.K."/>
            <person name="Okubara P.A."/>
            <person name="Farman M.L."/>
            <person name="Kohn L.M."/>
            <person name="Birren B."/>
            <person name="Ma L.-J."/>
            <person name="Dean R.A."/>
        </authorList>
    </citation>
    <scope>NUCLEOTIDE SEQUENCE</scope>
    <source>
        <strain evidence="3">R3-111a-1</strain>
    </source>
</reference>
<evidence type="ECO:0000313" key="2">
    <source>
        <dbReference type="EMBL" id="EJT80054.1"/>
    </source>
</evidence>
<feature type="compositionally biased region" description="Basic and acidic residues" evidence="1">
    <location>
        <begin position="1"/>
        <end position="20"/>
    </location>
</feature>
<evidence type="ECO:0000313" key="4">
    <source>
        <dbReference type="Proteomes" id="UP000006039"/>
    </source>
</evidence>
<organism evidence="2">
    <name type="scientific">Gaeumannomyces tritici (strain R3-111a-1)</name>
    <name type="common">Wheat and barley take-all root rot fungus</name>
    <name type="synonym">Gaeumannomyces graminis var. tritici</name>
    <dbReference type="NCBI Taxonomy" id="644352"/>
    <lineage>
        <taxon>Eukaryota</taxon>
        <taxon>Fungi</taxon>
        <taxon>Dikarya</taxon>
        <taxon>Ascomycota</taxon>
        <taxon>Pezizomycotina</taxon>
        <taxon>Sordariomycetes</taxon>
        <taxon>Sordariomycetidae</taxon>
        <taxon>Magnaporthales</taxon>
        <taxon>Magnaporthaceae</taxon>
        <taxon>Gaeumannomyces</taxon>
    </lineage>
</organism>
<name>J3NFL4_GAET3</name>
<feature type="region of interest" description="Disordered" evidence="1">
    <location>
        <begin position="52"/>
        <end position="85"/>
    </location>
</feature>
<reference evidence="2" key="2">
    <citation type="submission" date="2010-07" db="EMBL/GenBank/DDBJ databases">
        <authorList>
            <consortium name="The Broad Institute Genome Sequencing Platform"/>
            <consortium name="Broad Institute Genome Sequencing Center for Infectious Disease"/>
            <person name="Ma L.-J."/>
            <person name="Dead R."/>
            <person name="Young S."/>
            <person name="Zeng Q."/>
            <person name="Koehrsen M."/>
            <person name="Alvarado L."/>
            <person name="Berlin A."/>
            <person name="Chapman S.B."/>
            <person name="Chen Z."/>
            <person name="Freedman E."/>
            <person name="Gellesch M."/>
            <person name="Goldberg J."/>
            <person name="Griggs A."/>
            <person name="Gujja S."/>
            <person name="Heilman E.R."/>
            <person name="Heiman D."/>
            <person name="Hepburn T."/>
            <person name="Howarth C."/>
            <person name="Jen D."/>
            <person name="Larson L."/>
            <person name="Mehta T."/>
            <person name="Neiman D."/>
            <person name="Pearson M."/>
            <person name="Roberts A."/>
            <person name="Saif S."/>
            <person name="Shea T."/>
            <person name="Shenoy N."/>
            <person name="Sisk P."/>
            <person name="Stolte C."/>
            <person name="Sykes S."/>
            <person name="Walk T."/>
            <person name="White J."/>
            <person name="Yandava C."/>
            <person name="Haas B."/>
            <person name="Nusbaum C."/>
            <person name="Birren B."/>
        </authorList>
    </citation>
    <scope>NUCLEOTIDE SEQUENCE</scope>
    <source>
        <strain evidence="2">R3-111a-1</strain>
    </source>
</reference>
<protein>
    <submittedName>
        <fullName evidence="2 3">Uncharacterized protein</fullName>
    </submittedName>
</protein>
<evidence type="ECO:0000313" key="3">
    <source>
        <dbReference type="EnsemblFungi" id="EJT80054"/>
    </source>
</evidence>
<dbReference type="EnsemblFungi" id="EJT80054">
    <property type="protein sequence ID" value="EJT80054"/>
    <property type="gene ID" value="GGTG_00060"/>
</dbReference>
<dbReference type="GeneID" id="20340518"/>
<dbReference type="VEuPathDB" id="FungiDB:GGTG_00060"/>